<dbReference type="Proteomes" id="UP000033448">
    <property type="component" value="Unassembled WGS sequence"/>
</dbReference>
<organism evidence="2 3">
    <name type="scientific">Microbacterium azadirachtae</name>
    <dbReference type="NCBI Taxonomy" id="582680"/>
    <lineage>
        <taxon>Bacteria</taxon>
        <taxon>Bacillati</taxon>
        <taxon>Actinomycetota</taxon>
        <taxon>Actinomycetes</taxon>
        <taxon>Micrococcales</taxon>
        <taxon>Microbacteriaceae</taxon>
        <taxon>Microbacterium</taxon>
    </lineage>
</organism>
<dbReference type="SUPFAM" id="SSF46955">
    <property type="entry name" value="Putative DNA-binding domain"/>
    <property type="match status" value="1"/>
</dbReference>
<comment type="caution">
    <text evidence="2">The sequence shown here is derived from an EMBL/GenBank/DDBJ whole genome shotgun (WGS) entry which is preliminary data.</text>
</comment>
<gene>
    <name evidence="2" type="ORF">RL72_01141</name>
</gene>
<keyword evidence="3" id="KW-1185">Reference proteome</keyword>
<accession>A0A0F0L3W3</accession>
<dbReference type="InterPro" id="IPR009061">
    <property type="entry name" value="DNA-bd_dom_put_sf"/>
</dbReference>
<evidence type="ECO:0000313" key="3">
    <source>
        <dbReference type="Proteomes" id="UP000033448"/>
    </source>
</evidence>
<proteinExistence type="predicted"/>
<evidence type="ECO:0008006" key="4">
    <source>
        <dbReference type="Google" id="ProtNLM"/>
    </source>
</evidence>
<reference evidence="2 3" key="1">
    <citation type="submission" date="2015-02" db="EMBL/GenBank/DDBJ databases">
        <title>Draft genome sequences of ten Microbacterium spp. with emphasis on heavy metal contaminated environments.</title>
        <authorList>
            <person name="Corretto E."/>
        </authorList>
    </citation>
    <scope>NUCLEOTIDE SEQUENCE [LARGE SCALE GENOMIC DNA]</scope>
    <source>
        <strain evidence="2 3">DSM 23848</strain>
    </source>
</reference>
<evidence type="ECO:0000313" key="2">
    <source>
        <dbReference type="EMBL" id="KJL26206.1"/>
    </source>
</evidence>
<name>A0A0F0L3W3_9MICO</name>
<dbReference type="AlphaFoldDB" id="A0A0F0L3W3"/>
<sequence length="78" mass="8869">MAFLTRAELAAHFNKSERTIYLWHDRGLIDGYDDHGTIKYNLEAVELAMKLNPRAMRDGRKRGTNGVVKPMPITAVPE</sequence>
<dbReference type="RefSeq" id="WP_045249862.1">
    <property type="nucleotide sequence ID" value="NZ_JYIT01000066.1"/>
</dbReference>
<evidence type="ECO:0000256" key="1">
    <source>
        <dbReference type="SAM" id="MobiDB-lite"/>
    </source>
</evidence>
<feature type="region of interest" description="Disordered" evidence="1">
    <location>
        <begin position="56"/>
        <end position="78"/>
    </location>
</feature>
<protein>
    <recommendedName>
        <fullName evidence="4">Helix-turn-helix domain-containing protein</fullName>
    </recommendedName>
</protein>
<dbReference type="EMBL" id="JYIT01000066">
    <property type="protein sequence ID" value="KJL26206.1"/>
    <property type="molecule type" value="Genomic_DNA"/>
</dbReference>
<dbReference type="PATRIC" id="fig|582680.7.peg.1181"/>